<evidence type="ECO:0008006" key="3">
    <source>
        <dbReference type="Google" id="ProtNLM"/>
    </source>
</evidence>
<evidence type="ECO:0000313" key="1">
    <source>
        <dbReference type="EMBL" id="GJM96254.1"/>
    </source>
</evidence>
<reference evidence="1" key="1">
    <citation type="journal article" date="2018" name="DNA Res.">
        <title>Multiple hybrid de novo genome assembly of finger millet, an orphan allotetraploid crop.</title>
        <authorList>
            <person name="Hatakeyama M."/>
            <person name="Aluri S."/>
            <person name="Balachadran M.T."/>
            <person name="Sivarajan S.R."/>
            <person name="Patrignani A."/>
            <person name="Gruter S."/>
            <person name="Poveda L."/>
            <person name="Shimizu-Inatsugi R."/>
            <person name="Baeten J."/>
            <person name="Francoijs K.J."/>
            <person name="Nataraja K.N."/>
            <person name="Reddy Y.A.N."/>
            <person name="Phadnis S."/>
            <person name="Ravikumar R.L."/>
            <person name="Schlapbach R."/>
            <person name="Sreeman S.M."/>
            <person name="Shimizu K.K."/>
        </authorList>
    </citation>
    <scope>NUCLEOTIDE SEQUENCE</scope>
</reference>
<dbReference type="Gene3D" id="2.120.10.30">
    <property type="entry name" value="TolB, C-terminal domain"/>
    <property type="match status" value="2"/>
</dbReference>
<comment type="caution">
    <text evidence="1">The sequence shown here is derived from an EMBL/GenBank/DDBJ whole genome shotgun (WGS) entry which is preliminary data.</text>
</comment>
<dbReference type="AlphaFoldDB" id="A0AAV5CDD7"/>
<evidence type="ECO:0000313" key="2">
    <source>
        <dbReference type="Proteomes" id="UP001054889"/>
    </source>
</evidence>
<dbReference type="InterPro" id="IPR011042">
    <property type="entry name" value="6-blade_b-propeller_TolB-like"/>
</dbReference>
<dbReference type="InterPro" id="IPR011041">
    <property type="entry name" value="Quinoprot_gluc/sorb_DH_b-prop"/>
</dbReference>
<keyword evidence="2" id="KW-1185">Reference proteome</keyword>
<proteinExistence type="predicted"/>
<name>A0AAV5CDD7_ELECO</name>
<dbReference type="PANTHER" id="PTHR19328:SF13">
    <property type="entry name" value="HIPL1 PROTEIN"/>
    <property type="match status" value="1"/>
</dbReference>
<protein>
    <recommendedName>
        <fullName evidence="3">Glucose/Sorbosone dehydrogenase domain-containing protein</fullName>
    </recommendedName>
</protein>
<reference evidence="1" key="2">
    <citation type="submission" date="2021-12" db="EMBL/GenBank/DDBJ databases">
        <title>Resequencing data analysis of finger millet.</title>
        <authorList>
            <person name="Hatakeyama M."/>
            <person name="Aluri S."/>
            <person name="Balachadran M.T."/>
            <person name="Sivarajan S.R."/>
            <person name="Poveda L."/>
            <person name="Shimizu-Inatsugi R."/>
            <person name="Schlapbach R."/>
            <person name="Sreeman S.M."/>
            <person name="Shimizu K.K."/>
        </authorList>
    </citation>
    <scope>NUCLEOTIDE SEQUENCE</scope>
</reference>
<gene>
    <name evidence="1" type="primary">ga13073</name>
    <name evidence="1" type="ORF">PR202_ga13073</name>
</gene>
<dbReference type="SUPFAM" id="SSF50952">
    <property type="entry name" value="Soluble quinoprotein glucose dehydrogenase"/>
    <property type="match status" value="1"/>
</dbReference>
<dbReference type="Proteomes" id="UP001054889">
    <property type="component" value="Unassembled WGS sequence"/>
</dbReference>
<accession>A0AAV5CDD7</accession>
<organism evidence="1 2">
    <name type="scientific">Eleusine coracana subsp. coracana</name>
    <dbReference type="NCBI Taxonomy" id="191504"/>
    <lineage>
        <taxon>Eukaryota</taxon>
        <taxon>Viridiplantae</taxon>
        <taxon>Streptophyta</taxon>
        <taxon>Embryophyta</taxon>
        <taxon>Tracheophyta</taxon>
        <taxon>Spermatophyta</taxon>
        <taxon>Magnoliopsida</taxon>
        <taxon>Liliopsida</taxon>
        <taxon>Poales</taxon>
        <taxon>Poaceae</taxon>
        <taxon>PACMAD clade</taxon>
        <taxon>Chloridoideae</taxon>
        <taxon>Cynodonteae</taxon>
        <taxon>Eleusininae</taxon>
        <taxon>Eleusine</taxon>
    </lineage>
</organism>
<dbReference type="EMBL" id="BQKI01000006">
    <property type="protein sequence ID" value="GJM96254.1"/>
    <property type="molecule type" value="Genomic_DNA"/>
</dbReference>
<sequence length="336" mass="35994">MVPLLCNSTSSASSVQSKDSTQDYCKLVWESCKSVSIINSPFQPPLQGKARLPSSSSSKLTDVWQSEEDFCTTFGGSSDKHSLCFIGNTVSFNAEEPSPTPKGICLEKIGNGSYLNLAPHPDGSNRAFVSSQAGKIWLATIPEQGSGGTLQIDEANPFLDLTDEVHFDSEFGLMGLAFHPKFATNGRFFVSYNCDRTQSPSCAGRCSCNSDADCDPSKLGTDNGAQPCKYQVVVSEYSAKVSSNISAATSANPSEDAYEEVDLITKGGNYGWRVYEGPYIFHPQQSPGGNTSVDSINAIFPIMGYNHSSVNKNIGSASITGGYVYRGSTDPCLYGR</sequence>
<dbReference type="PANTHER" id="PTHR19328">
    <property type="entry name" value="HEDGEHOG-INTERACTING PROTEIN"/>
    <property type="match status" value="1"/>
</dbReference>